<evidence type="ECO:0000259" key="2">
    <source>
        <dbReference type="Pfam" id="PF13383"/>
    </source>
</evidence>
<dbReference type="PANTHER" id="PTHR32026:SF10">
    <property type="entry name" value="METHYLTRANSFERASE-LIKE PROTEIN 24-RELATED"/>
    <property type="match status" value="1"/>
</dbReference>
<dbReference type="AlphaFoldDB" id="A0AAF0DD58"/>
<feature type="signal peptide" evidence="1">
    <location>
        <begin position="1"/>
        <end position="30"/>
    </location>
</feature>
<evidence type="ECO:0000313" key="3">
    <source>
        <dbReference type="EMBL" id="WEW56386.1"/>
    </source>
</evidence>
<dbReference type="EMBL" id="CP120627">
    <property type="protein sequence ID" value="WEW56386.1"/>
    <property type="molecule type" value="Genomic_DNA"/>
</dbReference>
<evidence type="ECO:0000256" key="1">
    <source>
        <dbReference type="SAM" id="SignalP"/>
    </source>
</evidence>
<protein>
    <recommendedName>
        <fullName evidence="2">Methyltransferase domain-containing protein</fullName>
    </recommendedName>
</protein>
<feature type="chain" id="PRO_5042124047" description="Methyltransferase domain-containing protein" evidence="1">
    <location>
        <begin position="31"/>
        <end position="320"/>
    </location>
</feature>
<evidence type="ECO:0000313" key="4">
    <source>
        <dbReference type="Proteomes" id="UP001219355"/>
    </source>
</evidence>
<proteinExistence type="predicted"/>
<name>A0AAF0DD58_9EURO</name>
<dbReference type="Pfam" id="PF13383">
    <property type="entry name" value="Methyltransf_22"/>
    <property type="match status" value="1"/>
</dbReference>
<dbReference type="PANTHER" id="PTHR32026">
    <property type="entry name" value="METHYLTRANSFERASE-LIKE PROTEIN 24"/>
    <property type="match status" value="1"/>
</dbReference>
<reference evidence="3" key="1">
    <citation type="submission" date="2023-03" db="EMBL/GenBank/DDBJ databases">
        <title>Emydomyces testavorans Genome Sequence.</title>
        <authorList>
            <person name="Hoyer L."/>
        </authorList>
    </citation>
    <scope>NUCLEOTIDE SEQUENCE</scope>
    <source>
        <strain evidence="3">16-2883</strain>
    </source>
</reference>
<dbReference type="InterPro" id="IPR025714">
    <property type="entry name" value="Methyltranfer_dom"/>
</dbReference>
<dbReference type="Proteomes" id="UP001219355">
    <property type="component" value="Chromosome 1"/>
</dbReference>
<organism evidence="3 4">
    <name type="scientific">Emydomyces testavorans</name>
    <dbReference type="NCBI Taxonomy" id="2070801"/>
    <lineage>
        <taxon>Eukaryota</taxon>
        <taxon>Fungi</taxon>
        <taxon>Dikarya</taxon>
        <taxon>Ascomycota</taxon>
        <taxon>Pezizomycotina</taxon>
        <taxon>Eurotiomycetes</taxon>
        <taxon>Eurotiomycetidae</taxon>
        <taxon>Onygenales</taxon>
        <taxon>Nannizziopsiaceae</taxon>
        <taxon>Emydomyces</taxon>
    </lineage>
</organism>
<sequence length="320" mass="36409">MARFCSLPFIAFVVACVILLAAFNSDHGQALKKAASSFNTEKGSSSGLAAKLELYERLWKDSVKTRKPMKAWYDNNEKKDRNFPKEYVAPYNLYDFVYPSFNCPHELERIGKAGDGGKWICGMSRYEANKNRPCIIYSFGVNDDSAFENSVLSRTNCEIWGYDYSVVSWAKDLEPAYASRAHFTQAGISNVTDTQRSPPFYAVKDLMRMNGHDYIDIMKMDIEGSEFDALSSFMAQFQTDQLPVGQLLVEAHPWEPNPETKYWLPRSLDDWIGFWESLEARGLREISVEPNLLGNSWYGAPVFAEITLINVDDKKSLLVN</sequence>
<accession>A0AAF0DD58</accession>
<dbReference type="InterPro" id="IPR029063">
    <property type="entry name" value="SAM-dependent_MTases_sf"/>
</dbReference>
<dbReference type="SUPFAM" id="SSF53335">
    <property type="entry name" value="S-adenosyl-L-methionine-dependent methyltransferases"/>
    <property type="match status" value="1"/>
</dbReference>
<keyword evidence="1" id="KW-0732">Signal</keyword>
<dbReference type="InterPro" id="IPR026913">
    <property type="entry name" value="METTL24"/>
</dbReference>
<keyword evidence="4" id="KW-1185">Reference proteome</keyword>
<feature type="domain" description="Methyltransferase" evidence="2">
    <location>
        <begin position="82"/>
        <end position="292"/>
    </location>
</feature>
<gene>
    <name evidence="3" type="ORF">PRK78_001829</name>
</gene>